<feature type="domain" description="tRNA (guanine-N(1)-)-methyltransferase C-terminal" evidence="1">
    <location>
        <begin position="5"/>
        <end position="185"/>
    </location>
</feature>
<accession>G9YID6</accession>
<sequence>MSAPLYVGLVHYPVYDKNFNIVATAVTNYDLHDISRTSKTFGVRKYFLIHHVAGQLDMIHKILSFWRSKVGRNYNAYRTEAFDIVETQPSVERVIEKITETEGVRPYVVTTDARTYANTVSYKELRLKRECGNRPVLLLFGTGYGMTRDMMEQFDFILEPIHGTGEYNHLSVRSAVAVILDRLAGEAWWQQRRQ</sequence>
<evidence type="ECO:0000313" key="2">
    <source>
        <dbReference type="EMBL" id="EHM39739.1"/>
    </source>
</evidence>
<proteinExistence type="predicted"/>
<comment type="caution">
    <text evidence="2">The sequence shown here is derived from an EMBL/GenBank/DDBJ whole genome shotgun (WGS) entry which is preliminary data.</text>
</comment>
<dbReference type="SUPFAM" id="SSF75217">
    <property type="entry name" value="alpha/beta knot"/>
    <property type="match status" value="1"/>
</dbReference>
<keyword evidence="3" id="KW-1185">Reference proteome</keyword>
<dbReference type="InterPro" id="IPR029028">
    <property type="entry name" value="Alpha/beta_knot_MTases"/>
</dbReference>
<reference evidence="2 3" key="1">
    <citation type="submission" date="2011-08" db="EMBL/GenBank/DDBJ databases">
        <authorList>
            <person name="Weinstock G."/>
            <person name="Sodergren E."/>
            <person name="Clifton S."/>
            <person name="Fulton L."/>
            <person name="Fulton B."/>
            <person name="Courtney L."/>
            <person name="Fronick C."/>
            <person name="Harrison M."/>
            <person name="Strong C."/>
            <person name="Farmer C."/>
            <person name="Delahaunty K."/>
            <person name="Markovic C."/>
            <person name="Hall O."/>
            <person name="Minx P."/>
            <person name="Tomlinson C."/>
            <person name="Mitreva M."/>
            <person name="Hou S."/>
            <person name="Chen J."/>
            <person name="Wollam A."/>
            <person name="Pepin K.H."/>
            <person name="Johnson M."/>
            <person name="Bhonagiri V."/>
            <person name="Zhang X."/>
            <person name="Suruliraj S."/>
            <person name="Warren W."/>
            <person name="Chinwalla A."/>
            <person name="Mardis E.R."/>
            <person name="Wilson R.K."/>
        </authorList>
    </citation>
    <scope>NUCLEOTIDE SEQUENCE [LARGE SCALE GENOMIC DNA]</scope>
    <source>
        <strain evidence="2 3">F0357</strain>
    </source>
</reference>
<protein>
    <recommendedName>
        <fullName evidence="1">tRNA (guanine-N(1)-)-methyltransferase C-terminal domain-containing protein</fullName>
    </recommendedName>
</protein>
<dbReference type="STRING" id="861450.HMPREF0080_01427"/>
<organism evidence="2 3">
    <name type="scientific">Anaeroglobus geminatus F0357</name>
    <dbReference type="NCBI Taxonomy" id="861450"/>
    <lineage>
        <taxon>Bacteria</taxon>
        <taxon>Bacillati</taxon>
        <taxon>Bacillota</taxon>
        <taxon>Negativicutes</taxon>
        <taxon>Veillonellales</taxon>
        <taxon>Veillonellaceae</taxon>
        <taxon>Anaeroglobus</taxon>
    </lineage>
</organism>
<dbReference type="Gene3D" id="3.40.1280.10">
    <property type="match status" value="1"/>
</dbReference>
<dbReference type="OrthoDB" id="9794931at2"/>
<dbReference type="AlphaFoldDB" id="G9YID6"/>
<dbReference type="PATRIC" id="fig|861450.3.peg.1318"/>
<dbReference type="eggNOG" id="COG4752">
    <property type="taxonomic scope" value="Bacteria"/>
</dbReference>
<dbReference type="HOGENOM" id="CLU_1414575_0_0_9"/>
<evidence type="ECO:0000313" key="3">
    <source>
        <dbReference type="Proteomes" id="UP000005481"/>
    </source>
</evidence>
<dbReference type="CDD" id="cd18085">
    <property type="entry name" value="TM1570-like"/>
    <property type="match status" value="1"/>
</dbReference>
<dbReference type="Pfam" id="PF09936">
    <property type="entry name" value="Methyltrn_RNA_4"/>
    <property type="match status" value="1"/>
</dbReference>
<gene>
    <name evidence="2" type="ORF">HMPREF0080_01427</name>
</gene>
<evidence type="ECO:0000259" key="1">
    <source>
        <dbReference type="Pfam" id="PF09936"/>
    </source>
</evidence>
<dbReference type="EMBL" id="AGCJ01000060">
    <property type="protein sequence ID" value="EHM39739.1"/>
    <property type="molecule type" value="Genomic_DNA"/>
</dbReference>
<dbReference type="RefSeq" id="WP_006790396.1">
    <property type="nucleotide sequence ID" value="NZ_JH417599.1"/>
</dbReference>
<dbReference type="Proteomes" id="UP000005481">
    <property type="component" value="Unassembled WGS sequence"/>
</dbReference>
<dbReference type="InterPro" id="IPR019230">
    <property type="entry name" value="RNA_MeTrfase_C_dom"/>
</dbReference>
<dbReference type="InterPro" id="IPR029026">
    <property type="entry name" value="tRNA_m1G_MTases_N"/>
</dbReference>
<name>G9YID6_9FIRM</name>